<feature type="domain" description="HTH araC/xylS-type" evidence="5">
    <location>
        <begin position="205"/>
        <end position="303"/>
    </location>
</feature>
<dbReference type="PANTHER" id="PTHR46796">
    <property type="entry name" value="HTH-TYPE TRANSCRIPTIONAL ACTIVATOR RHAS-RELATED"/>
    <property type="match status" value="1"/>
</dbReference>
<protein>
    <submittedName>
        <fullName evidence="6">Helix-turn-helix transcriptional regulator</fullName>
    </submittedName>
</protein>
<dbReference type="Proteomes" id="UP000546464">
    <property type="component" value="Unassembled WGS sequence"/>
</dbReference>
<gene>
    <name evidence="6" type="ORF">H5P28_17900</name>
</gene>
<keyword evidence="2" id="KW-0238">DNA-binding</keyword>
<dbReference type="EMBL" id="JACHVB010000063">
    <property type="protein sequence ID" value="MBC2596145.1"/>
    <property type="molecule type" value="Genomic_DNA"/>
</dbReference>
<dbReference type="InterPro" id="IPR050204">
    <property type="entry name" value="AraC_XylS_family_regulators"/>
</dbReference>
<comment type="caution">
    <text evidence="6">The sequence shown here is derived from an EMBL/GenBank/DDBJ whole genome shotgun (WGS) entry which is preliminary data.</text>
</comment>
<accession>A0A842HHD5</accession>
<dbReference type="Gene3D" id="2.60.120.10">
    <property type="entry name" value="Jelly Rolls"/>
    <property type="match status" value="1"/>
</dbReference>
<dbReference type="InterPro" id="IPR018062">
    <property type="entry name" value="HTH_AraC-typ_CS"/>
</dbReference>
<dbReference type="AlphaFoldDB" id="A0A842HHD5"/>
<evidence type="ECO:0000256" key="4">
    <source>
        <dbReference type="ARBA" id="ARBA00023163"/>
    </source>
</evidence>
<keyword evidence="7" id="KW-1185">Reference proteome</keyword>
<organism evidence="6 7">
    <name type="scientific">Ruficoccus amylovorans</name>
    <dbReference type="NCBI Taxonomy" id="1804625"/>
    <lineage>
        <taxon>Bacteria</taxon>
        <taxon>Pseudomonadati</taxon>
        <taxon>Verrucomicrobiota</taxon>
        <taxon>Opitutia</taxon>
        <taxon>Puniceicoccales</taxon>
        <taxon>Cerasicoccaceae</taxon>
        <taxon>Ruficoccus</taxon>
    </lineage>
</organism>
<dbReference type="PROSITE" id="PS00041">
    <property type="entry name" value="HTH_ARAC_FAMILY_1"/>
    <property type="match status" value="1"/>
</dbReference>
<keyword evidence="4" id="KW-0804">Transcription</keyword>
<evidence type="ECO:0000313" key="7">
    <source>
        <dbReference type="Proteomes" id="UP000546464"/>
    </source>
</evidence>
<dbReference type="PROSITE" id="PS01124">
    <property type="entry name" value="HTH_ARAC_FAMILY_2"/>
    <property type="match status" value="1"/>
</dbReference>
<dbReference type="Pfam" id="PF07883">
    <property type="entry name" value="Cupin_2"/>
    <property type="match status" value="1"/>
</dbReference>
<reference evidence="6 7" key="1">
    <citation type="submission" date="2020-07" db="EMBL/GenBank/DDBJ databases">
        <authorList>
            <person name="Feng X."/>
        </authorList>
    </citation>
    <scope>NUCLEOTIDE SEQUENCE [LARGE SCALE GENOMIC DNA]</scope>
    <source>
        <strain evidence="6 7">JCM31066</strain>
    </source>
</reference>
<evidence type="ECO:0000256" key="2">
    <source>
        <dbReference type="ARBA" id="ARBA00023125"/>
    </source>
</evidence>
<evidence type="ECO:0000313" key="6">
    <source>
        <dbReference type="EMBL" id="MBC2596145.1"/>
    </source>
</evidence>
<dbReference type="InterPro" id="IPR014710">
    <property type="entry name" value="RmlC-like_jellyroll"/>
</dbReference>
<name>A0A842HHD5_9BACT</name>
<keyword evidence="3" id="KW-0010">Activator</keyword>
<dbReference type="Gene3D" id="1.10.10.60">
    <property type="entry name" value="Homeodomain-like"/>
    <property type="match status" value="2"/>
</dbReference>
<dbReference type="SUPFAM" id="SSF51215">
    <property type="entry name" value="Regulatory protein AraC"/>
    <property type="match status" value="1"/>
</dbReference>
<dbReference type="GO" id="GO:0043565">
    <property type="term" value="F:sequence-specific DNA binding"/>
    <property type="evidence" value="ECO:0007669"/>
    <property type="project" value="InterPro"/>
</dbReference>
<dbReference type="InterPro" id="IPR009057">
    <property type="entry name" value="Homeodomain-like_sf"/>
</dbReference>
<dbReference type="InterPro" id="IPR018060">
    <property type="entry name" value="HTH_AraC"/>
</dbReference>
<evidence type="ECO:0000259" key="5">
    <source>
        <dbReference type="PROSITE" id="PS01124"/>
    </source>
</evidence>
<evidence type="ECO:0000256" key="1">
    <source>
        <dbReference type="ARBA" id="ARBA00023015"/>
    </source>
</evidence>
<dbReference type="SMART" id="SM00342">
    <property type="entry name" value="HTH_ARAC"/>
    <property type="match status" value="1"/>
</dbReference>
<evidence type="ECO:0000256" key="3">
    <source>
        <dbReference type="ARBA" id="ARBA00023159"/>
    </source>
</evidence>
<dbReference type="GO" id="GO:0003700">
    <property type="term" value="F:DNA-binding transcription factor activity"/>
    <property type="evidence" value="ECO:0007669"/>
    <property type="project" value="InterPro"/>
</dbReference>
<dbReference type="InterPro" id="IPR037923">
    <property type="entry name" value="HTH-like"/>
</dbReference>
<dbReference type="Pfam" id="PF12833">
    <property type="entry name" value="HTH_18"/>
    <property type="match status" value="1"/>
</dbReference>
<sequence length="311" mass="35151">MALAMEDFAKTMATDNLLIKRVRGKVRRVPPVPSNYYSGIRRWSGTFPDNILLFSRSHRRSLPSDDVSSYFHHRWVVIFVLEGEVTIRLDRNPCHMAPGSVILIPPLHFHHYNDVVSEKLCWLFITFDWPGHAAPSASDLKPVSMSQADMHRLESVLATWAAQDDPMCGSLLSVNVLGVLLELFPILADRKHEEEIPSGEPEMVAAVRQLLTENPHRSLSVEDVAGLLGISASHLRAEFRARAGISLGRYMREWRLREAALLLSSSELSVKDTAERLGFRDIYAFSRSFTHTLGMTPSSLRPKNRSQKKNK</sequence>
<dbReference type="SUPFAM" id="SSF46689">
    <property type="entry name" value="Homeodomain-like"/>
    <property type="match status" value="2"/>
</dbReference>
<proteinExistence type="predicted"/>
<keyword evidence="1" id="KW-0805">Transcription regulation</keyword>
<dbReference type="InterPro" id="IPR013096">
    <property type="entry name" value="Cupin_2"/>
</dbReference>